<keyword evidence="2" id="KW-1185">Reference proteome</keyword>
<reference evidence="1 2" key="1">
    <citation type="submission" date="2024-01" db="EMBL/GenBank/DDBJ databases">
        <title>Genome assemblies of Stephania.</title>
        <authorList>
            <person name="Yang L."/>
        </authorList>
    </citation>
    <scope>NUCLEOTIDE SEQUENCE [LARGE SCALE GENOMIC DNA]</scope>
    <source>
        <strain evidence="1">QJT</strain>
        <tissue evidence="1">Leaf</tissue>
    </source>
</reference>
<comment type="caution">
    <text evidence="1">The sequence shown here is derived from an EMBL/GenBank/DDBJ whole genome shotgun (WGS) entry which is preliminary data.</text>
</comment>
<organism evidence="1 2">
    <name type="scientific">Stephania japonica</name>
    <dbReference type="NCBI Taxonomy" id="461633"/>
    <lineage>
        <taxon>Eukaryota</taxon>
        <taxon>Viridiplantae</taxon>
        <taxon>Streptophyta</taxon>
        <taxon>Embryophyta</taxon>
        <taxon>Tracheophyta</taxon>
        <taxon>Spermatophyta</taxon>
        <taxon>Magnoliopsida</taxon>
        <taxon>Ranunculales</taxon>
        <taxon>Menispermaceae</taxon>
        <taxon>Menispermoideae</taxon>
        <taxon>Cissampelideae</taxon>
        <taxon>Stephania</taxon>
    </lineage>
</organism>
<dbReference type="EMBL" id="JBBNAE010000002">
    <property type="protein sequence ID" value="KAK9144331.1"/>
    <property type="molecule type" value="Genomic_DNA"/>
</dbReference>
<evidence type="ECO:0000313" key="2">
    <source>
        <dbReference type="Proteomes" id="UP001417504"/>
    </source>
</evidence>
<protein>
    <submittedName>
        <fullName evidence="1">Uncharacterized protein</fullName>
    </submittedName>
</protein>
<gene>
    <name evidence="1" type="ORF">Sjap_004234</name>
</gene>
<proteinExistence type="predicted"/>
<accession>A0AAP0K1Y3</accession>
<evidence type="ECO:0000313" key="1">
    <source>
        <dbReference type="EMBL" id="KAK9144331.1"/>
    </source>
</evidence>
<sequence length="69" mass="7983">MPFAELSMATFIIQWQPSKLELVTNEMVHQFFAKIEDDDWEELQLWRKSSPANFGLAKLLNDSLASILV</sequence>
<name>A0AAP0K1Y3_9MAGN</name>
<dbReference type="AlphaFoldDB" id="A0AAP0K1Y3"/>
<dbReference type="Proteomes" id="UP001417504">
    <property type="component" value="Unassembled WGS sequence"/>
</dbReference>